<evidence type="ECO:0000313" key="2">
    <source>
        <dbReference type="EMBL" id="GCD12602.1"/>
    </source>
</evidence>
<protein>
    <submittedName>
        <fullName evidence="2">Uncharacterized protein</fullName>
    </submittedName>
</protein>
<name>A0A401USR3_9CLOT</name>
<dbReference type="RefSeq" id="WP_125005427.1">
    <property type="nucleotide sequence ID" value="NZ_BHYK01000037.1"/>
</dbReference>
<keyword evidence="1" id="KW-0175">Coiled coil</keyword>
<feature type="coiled-coil region" evidence="1">
    <location>
        <begin position="74"/>
        <end position="108"/>
    </location>
</feature>
<dbReference type="AlphaFoldDB" id="A0A401USR3"/>
<evidence type="ECO:0000313" key="3">
    <source>
        <dbReference type="Proteomes" id="UP000287872"/>
    </source>
</evidence>
<evidence type="ECO:0000256" key="1">
    <source>
        <dbReference type="SAM" id="Coils"/>
    </source>
</evidence>
<gene>
    <name evidence="2" type="ORF">Ctaglu_42250</name>
</gene>
<accession>A0A401USR3</accession>
<dbReference type="EMBL" id="BHYK01000037">
    <property type="protein sequence ID" value="GCD12602.1"/>
    <property type="molecule type" value="Genomic_DNA"/>
</dbReference>
<sequence length="310" mass="36511">MKIETIKERIKMSKTKLEKINGTLERHNKQLLKKSKALIDIGIDLKNYDKYDRKVITSEAYWDVCDYESKLKDIENNAKKIREVNVTLAKLQEQLENQLAKEIETNNLIPEVLNVFLENWKQKCITFYNELATEYITLVSKEYTEYAITLEELKEFKMEIRNKETRRYEMVNKYSDEEVEKILSVEISEYKRAEIKRTIRYRYIQKFKDSHFASDMAVLEKIIEHHETINNIMLNKILDYDVKMKKETFISRIKEVIGEIKDLSGLNISSKGEINGIAKGLKANAKVETISAGGYAVQCWHYRVLVNTIK</sequence>
<dbReference type="OrthoDB" id="2871491at2"/>
<comment type="caution">
    <text evidence="2">The sequence shown here is derived from an EMBL/GenBank/DDBJ whole genome shotgun (WGS) entry which is preliminary data.</text>
</comment>
<organism evidence="2 3">
    <name type="scientific">Clostridium tagluense</name>
    <dbReference type="NCBI Taxonomy" id="360422"/>
    <lineage>
        <taxon>Bacteria</taxon>
        <taxon>Bacillati</taxon>
        <taxon>Bacillota</taxon>
        <taxon>Clostridia</taxon>
        <taxon>Eubacteriales</taxon>
        <taxon>Clostridiaceae</taxon>
        <taxon>Clostridium</taxon>
    </lineage>
</organism>
<reference evidence="2 3" key="1">
    <citation type="submission" date="2018-11" db="EMBL/GenBank/DDBJ databases">
        <title>Genome sequencing and assembly of Clostridium tagluense strain A121.</title>
        <authorList>
            <person name="Murakami T."/>
            <person name="Segawa T."/>
            <person name="Shcherbakova V.A."/>
            <person name="Mori H."/>
            <person name="Yoshimura Y."/>
        </authorList>
    </citation>
    <scope>NUCLEOTIDE SEQUENCE [LARGE SCALE GENOMIC DNA]</scope>
    <source>
        <strain evidence="2 3">A121</strain>
    </source>
</reference>
<proteinExistence type="predicted"/>
<keyword evidence="3" id="KW-1185">Reference proteome</keyword>
<dbReference type="Proteomes" id="UP000287872">
    <property type="component" value="Unassembled WGS sequence"/>
</dbReference>